<evidence type="ECO:0000313" key="2">
    <source>
        <dbReference type="EMBL" id="ECV2336010.1"/>
    </source>
</evidence>
<accession>A0A608XAW0</accession>
<keyword evidence="1" id="KW-0472">Membrane</keyword>
<reference evidence="3" key="2">
    <citation type="submission" date="2018-07" db="EMBL/GenBank/DDBJ databases">
        <authorList>
            <consortium name="NARMS: The National Antimicrobial Resistance Monitoring System"/>
        </authorList>
    </citation>
    <scope>NUCLEOTIDE SEQUENCE</scope>
    <source>
        <strain evidence="3">FSIS1500714</strain>
    </source>
</reference>
<feature type="transmembrane region" description="Helical" evidence="1">
    <location>
        <begin position="125"/>
        <end position="147"/>
    </location>
</feature>
<dbReference type="EMBL" id="AAKSJB010000078">
    <property type="protein sequence ID" value="ECV2336010.1"/>
    <property type="molecule type" value="Genomic_DNA"/>
</dbReference>
<feature type="transmembrane region" description="Helical" evidence="1">
    <location>
        <begin position="159"/>
        <end position="186"/>
    </location>
</feature>
<feature type="transmembrane region" description="Helical" evidence="1">
    <location>
        <begin position="30"/>
        <end position="51"/>
    </location>
</feature>
<dbReference type="AlphaFoldDB" id="A0A608XAW0"/>
<protein>
    <submittedName>
        <fullName evidence="2">Uncharacterized protein</fullName>
    </submittedName>
</protein>
<dbReference type="EMBL" id="AAKYVF010000021">
    <property type="protein sequence ID" value="ECX1555847.1"/>
    <property type="molecule type" value="Genomic_DNA"/>
</dbReference>
<comment type="caution">
    <text evidence="2">The sequence shown here is derived from an EMBL/GenBank/DDBJ whole genome shotgun (WGS) entry which is preliminary data.</text>
</comment>
<evidence type="ECO:0000313" key="3">
    <source>
        <dbReference type="EMBL" id="ECX1555847.1"/>
    </source>
</evidence>
<reference evidence="2" key="1">
    <citation type="submission" date="2018-07" db="EMBL/GenBank/DDBJ databases">
        <authorList>
            <consortium name="GenomeTrakr network: Whole genome sequencing for foodborne pathogen traceback"/>
        </authorList>
    </citation>
    <scope>NUCLEOTIDE SEQUENCE</scope>
    <source>
        <strain evidence="2">FSIS11811659</strain>
    </source>
</reference>
<keyword evidence="1" id="KW-1133">Transmembrane helix</keyword>
<keyword evidence="1" id="KW-0812">Transmembrane</keyword>
<evidence type="ECO:0000256" key="1">
    <source>
        <dbReference type="SAM" id="Phobius"/>
    </source>
</evidence>
<sequence length="194" mass="21800">MPILSVFSHLGKPFGYLFIKGISGKAAYDWVAPILLTSITAVLFILLKIPVKDLFDDNGFIKSIVSFISNLPGFYIAALAAIATFNRAEIDLPLISNERNASIEIKVTKENGKVVNSEEVLTRRLFLCMLFSFLTALSIVIIILNAIFSPLINVYQNSIVLMVYTVVFTFLVWQLLVSTFFGLYYLGNRIHMNY</sequence>
<organism evidence="2">
    <name type="scientific">Salmonella montevideo</name>
    <dbReference type="NCBI Taxonomy" id="115981"/>
    <lineage>
        <taxon>Bacteria</taxon>
        <taxon>Pseudomonadati</taxon>
        <taxon>Pseudomonadota</taxon>
        <taxon>Gammaproteobacteria</taxon>
        <taxon>Enterobacterales</taxon>
        <taxon>Enterobacteriaceae</taxon>
        <taxon>Salmonella</taxon>
    </lineage>
</organism>
<name>A0A608XAW0_SALMO</name>
<feature type="transmembrane region" description="Helical" evidence="1">
    <location>
        <begin position="63"/>
        <end position="85"/>
    </location>
</feature>
<gene>
    <name evidence="3" type="ORF">APO85_17195</name>
    <name evidence="2" type="ORF">DT992_23810</name>
</gene>
<proteinExistence type="predicted"/>